<keyword evidence="3" id="KW-1185">Reference proteome</keyword>
<dbReference type="EMBL" id="CP133623">
    <property type="protein sequence ID" value="WMV57149.1"/>
    <property type="molecule type" value="Genomic_DNA"/>
</dbReference>
<reference evidence="2" key="1">
    <citation type="submission" date="2023-08" db="EMBL/GenBank/DDBJ databases">
        <title>A de novo genome assembly of Solanum verrucosum Schlechtendal, a Mexican diploid species geographically isolated from the other diploid A-genome species in potato relatives.</title>
        <authorList>
            <person name="Hosaka K."/>
        </authorList>
    </citation>
    <scope>NUCLEOTIDE SEQUENCE</scope>
    <source>
        <tissue evidence="2">Young leaves</tissue>
    </source>
</reference>
<protein>
    <submittedName>
        <fullName evidence="2">Uncharacterized protein</fullName>
    </submittedName>
</protein>
<dbReference type="PANTHER" id="PTHR31642">
    <property type="entry name" value="TRICHOTHECENE 3-O-ACETYLTRANSFERASE"/>
    <property type="match status" value="1"/>
</dbReference>
<dbReference type="InterPro" id="IPR050317">
    <property type="entry name" value="Plant_Fungal_Acyltransferase"/>
</dbReference>
<dbReference type="PANTHER" id="PTHR31642:SF259">
    <property type="entry name" value="PROTEIN ECERIFERUM 2"/>
    <property type="match status" value="1"/>
</dbReference>
<comment type="similarity">
    <text evidence="1">Belongs to the plant acyltransferase family.</text>
</comment>
<organism evidence="2 3">
    <name type="scientific">Solanum verrucosum</name>
    <dbReference type="NCBI Taxonomy" id="315347"/>
    <lineage>
        <taxon>Eukaryota</taxon>
        <taxon>Viridiplantae</taxon>
        <taxon>Streptophyta</taxon>
        <taxon>Embryophyta</taxon>
        <taxon>Tracheophyta</taxon>
        <taxon>Spermatophyta</taxon>
        <taxon>Magnoliopsida</taxon>
        <taxon>eudicotyledons</taxon>
        <taxon>Gunneridae</taxon>
        <taxon>Pentapetalae</taxon>
        <taxon>asterids</taxon>
        <taxon>lamiids</taxon>
        <taxon>Solanales</taxon>
        <taxon>Solanaceae</taxon>
        <taxon>Solanoideae</taxon>
        <taxon>Solaneae</taxon>
        <taxon>Solanum</taxon>
    </lineage>
</organism>
<dbReference type="Pfam" id="PF02458">
    <property type="entry name" value="Transferase"/>
    <property type="match status" value="1"/>
</dbReference>
<dbReference type="AlphaFoldDB" id="A0AAF0V4P4"/>
<dbReference type="InterPro" id="IPR023213">
    <property type="entry name" value="CAT-like_dom_sf"/>
</dbReference>
<sequence length="438" mass="49332">MDHVEKLISDVKLSSVVPGRITGDDKLQHEFTNMDFIMKLHYIKALYFFKNDAVEGLHIHDLKLPMFNLLELYYPTSGRIRRYDDGDGGGGRPFIKCNDGGVRIVEAKCKNKTIDEWLAMNDNDHDEELVYDQLLGPELGFSPLVFIQFTWFKCGGMSIGLSWAHILGDSFSASNFLNMWAKIMVGQLISPQFLHKSTNTNKLINSNPILLSIVGKLPFSLKRVDPVGDHWKITNTIKMQSHSFHITQKQLNQLISKVCGTYKVKPFDVICATMWKMLAKVRGEYSSEPAIVTIIRGDDNETTEVVSSNNQVIISIVEANDVKVSEADTSELTELIAEKTVDETRVVEELMEKENGVPDFIVYGANLTFVNLEEAKIYDLELRGKQPIFASYNISGVGDEGVILVLPRLEGGRIVNLVLPQKQIEGLKNKMREELGVF</sequence>
<evidence type="ECO:0000313" key="3">
    <source>
        <dbReference type="Proteomes" id="UP001234989"/>
    </source>
</evidence>
<evidence type="ECO:0000313" key="2">
    <source>
        <dbReference type="EMBL" id="WMV57149.1"/>
    </source>
</evidence>
<dbReference type="Gene3D" id="3.30.559.10">
    <property type="entry name" value="Chloramphenicol acetyltransferase-like domain"/>
    <property type="match status" value="2"/>
</dbReference>
<proteinExistence type="inferred from homology"/>
<dbReference type="Proteomes" id="UP001234989">
    <property type="component" value="Chromosome 12"/>
</dbReference>
<gene>
    <name evidence="2" type="ORF">MTR67_050534</name>
</gene>
<accession>A0AAF0V4P4</accession>
<evidence type="ECO:0000256" key="1">
    <source>
        <dbReference type="ARBA" id="ARBA00009861"/>
    </source>
</evidence>
<name>A0AAF0V4P4_SOLVR</name>
<dbReference type="GO" id="GO:0016747">
    <property type="term" value="F:acyltransferase activity, transferring groups other than amino-acyl groups"/>
    <property type="evidence" value="ECO:0007669"/>
    <property type="project" value="TreeGrafter"/>
</dbReference>